<sequence>MMLMFSVSGIASAEDNEQTTSGFSYTLHTARPDVEDLGQFPPAYESPTTEYVLQGPEHTLIWRDRVSERTVDKASFALGERHMGLFIPRWEKGKPVSESTGWTEFGYPLVYLDFNVRVERGEGARALAGGQAEHYVLTADFNSKRETDPGSSRYQVHADLWVLRDKPFSFAPFHTPGFYGDPRFGAAIVEELSKLGMVVRSDARYSRVTIDRDGNETNSKSKGTWTTWITDLKPAEVPVIDMPVADEATLQVLQDEFRKKPDEACQTVINGTTPDFIAENLNSAQQSAVLEDLGRSCKRQAMKGYFRTMKKNPASVCGDILAGQLPEIAKKTFNQKEQKEFMQLASSFCEKQN</sequence>
<dbReference type="EMBL" id="BMEO01000001">
    <property type="protein sequence ID" value="GGF85946.1"/>
    <property type="molecule type" value="Genomic_DNA"/>
</dbReference>
<dbReference type="AlphaFoldDB" id="A0A917FHV4"/>
<accession>A0A917FHV4</accession>
<organism evidence="1 2">
    <name type="scientific">Marinicella pacifica</name>
    <dbReference type="NCBI Taxonomy" id="1171543"/>
    <lineage>
        <taxon>Bacteria</taxon>
        <taxon>Pseudomonadati</taxon>
        <taxon>Pseudomonadota</taxon>
        <taxon>Gammaproteobacteria</taxon>
        <taxon>Lysobacterales</taxon>
        <taxon>Marinicellaceae</taxon>
        <taxon>Marinicella</taxon>
    </lineage>
</organism>
<keyword evidence="2" id="KW-1185">Reference proteome</keyword>
<gene>
    <name evidence="1" type="ORF">GCM10011365_03750</name>
</gene>
<reference evidence="1" key="2">
    <citation type="submission" date="2020-09" db="EMBL/GenBank/DDBJ databases">
        <authorList>
            <person name="Sun Q."/>
            <person name="Zhou Y."/>
        </authorList>
    </citation>
    <scope>NUCLEOTIDE SEQUENCE</scope>
    <source>
        <strain evidence="1">CGMCC 1.12181</strain>
    </source>
</reference>
<comment type="caution">
    <text evidence="1">The sequence shown here is derived from an EMBL/GenBank/DDBJ whole genome shotgun (WGS) entry which is preliminary data.</text>
</comment>
<protein>
    <submittedName>
        <fullName evidence="1">Uncharacterized protein</fullName>
    </submittedName>
</protein>
<dbReference type="Proteomes" id="UP000605253">
    <property type="component" value="Unassembled WGS sequence"/>
</dbReference>
<evidence type="ECO:0000313" key="1">
    <source>
        <dbReference type="EMBL" id="GGF85946.1"/>
    </source>
</evidence>
<evidence type="ECO:0000313" key="2">
    <source>
        <dbReference type="Proteomes" id="UP000605253"/>
    </source>
</evidence>
<name>A0A917FHV4_9GAMM</name>
<proteinExistence type="predicted"/>
<reference evidence="1" key="1">
    <citation type="journal article" date="2014" name="Int. J. Syst. Evol. Microbiol.">
        <title>Complete genome sequence of Corynebacterium casei LMG S-19264T (=DSM 44701T), isolated from a smear-ripened cheese.</title>
        <authorList>
            <consortium name="US DOE Joint Genome Institute (JGI-PGF)"/>
            <person name="Walter F."/>
            <person name="Albersmeier A."/>
            <person name="Kalinowski J."/>
            <person name="Ruckert C."/>
        </authorList>
    </citation>
    <scope>NUCLEOTIDE SEQUENCE</scope>
    <source>
        <strain evidence="1">CGMCC 1.12181</strain>
    </source>
</reference>